<dbReference type="GO" id="GO:0004519">
    <property type="term" value="F:endonuclease activity"/>
    <property type="evidence" value="ECO:0007669"/>
    <property type="project" value="UniProtKB-KW"/>
</dbReference>
<keyword evidence="1" id="KW-0540">Nuclease</keyword>
<reference evidence="1 2" key="1">
    <citation type="submission" date="2020-07" db="EMBL/GenBank/DDBJ databases">
        <title>Sequencing the genomes of 1000 actinobacteria strains.</title>
        <authorList>
            <person name="Klenk H.-P."/>
        </authorList>
    </citation>
    <scope>NUCLEOTIDE SEQUENCE [LARGE SCALE GENOMIC DNA]</scope>
    <source>
        <strain evidence="1 2">DSM 29531</strain>
    </source>
</reference>
<dbReference type="Proteomes" id="UP000571817">
    <property type="component" value="Unassembled WGS sequence"/>
</dbReference>
<evidence type="ECO:0000313" key="1">
    <source>
        <dbReference type="EMBL" id="NYJ75245.1"/>
    </source>
</evidence>
<keyword evidence="2" id="KW-1185">Reference proteome</keyword>
<sequence length="310" mass="33822">MADDPSAGQNRADHLPVYTDDHLRVVARLAELGGAARYADLAAVVSQRAIAAACRDGVLVHLGRDRYVDPGVSDHLKAAIGLGGVLSHLSAAAQHGWSLKSMPARPHVTVRPNRHLPRGRLTAARVFYRTIGEEQVIDSVTEPVRTVLDCARDLPFDEALTVADSALRSGSVSRADLREARTAVRGRRSRTARSVLGAADARSANPLESVLRAICLEVPGLQVEPQVEFDLSHRAMVDLADRHLGIVIEAEGFETHGTRNGFDKDCRRYTEMVCAGQIVLRFTYTQVMRDPDWVRARVSEAISISRARTG</sequence>
<dbReference type="RefSeq" id="WP_179481756.1">
    <property type="nucleotide sequence ID" value="NZ_JACCFW010000001.1"/>
</dbReference>
<keyword evidence="1" id="KW-0255">Endonuclease</keyword>
<accession>A0A853DM94</accession>
<proteinExistence type="predicted"/>
<comment type="caution">
    <text evidence="1">The sequence shown here is derived from an EMBL/GenBank/DDBJ whole genome shotgun (WGS) entry which is preliminary data.</text>
</comment>
<gene>
    <name evidence="1" type="ORF">HNR15_002208</name>
</gene>
<protein>
    <submittedName>
        <fullName evidence="1">Very-short-patch-repair endonuclease</fullName>
    </submittedName>
</protein>
<evidence type="ECO:0000313" key="2">
    <source>
        <dbReference type="Proteomes" id="UP000571817"/>
    </source>
</evidence>
<organism evidence="1 2">
    <name type="scientific">Allobranchiibius huperziae</name>
    <dbReference type="NCBI Taxonomy" id="1874116"/>
    <lineage>
        <taxon>Bacteria</taxon>
        <taxon>Bacillati</taxon>
        <taxon>Actinomycetota</taxon>
        <taxon>Actinomycetes</taxon>
        <taxon>Micrococcales</taxon>
        <taxon>Dermacoccaceae</taxon>
        <taxon>Allobranchiibius</taxon>
    </lineage>
</organism>
<dbReference type="EMBL" id="JACCFW010000001">
    <property type="protein sequence ID" value="NYJ75245.1"/>
    <property type="molecule type" value="Genomic_DNA"/>
</dbReference>
<name>A0A853DM94_9MICO</name>
<keyword evidence="1" id="KW-0378">Hydrolase</keyword>
<dbReference type="AlphaFoldDB" id="A0A853DM94"/>